<evidence type="ECO:0000313" key="6">
    <source>
        <dbReference type="EMBL" id="GBN20027.1"/>
    </source>
</evidence>
<accession>A0A4Y2M2W6</accession>
<dbReference type="SMART" id="SM00320">
    <property type="entry name" value="WD40"/>
    <property type="match status" value="6"/>
</dbReference>
<dbReference type="InterPro" id="IPR015943">
    <property type="entry name" value="WD40/YVTN_repeat-like_dom_sf"/>
</dbReference>
<name>A0A4Y2M2W6_ARAVE</name>
<keyword evidence="2" id="KW-0677">Repeat</keyword>
<dbReference type="PANTHER" id="PTHR19857">
    <property type="entry name" value="MITOCHONDRIAL DIVISION PROTEIN 1-RELATED"/>
    <property type="match status" value="1"/>
</dbReference>
<dbReference type="GO" id="GO:0000502">
    <property type="term" value="C:proteasome complex"/>
    <property type="evidence" value="ECO:0007669"/>
    <property type="project" value="UniProtKB-KW"/>
</dbReference>
<dbReference type="Pfam" id="PF00400">
    <property type="entry name" value="WD40"/>
    <property type="match status" value="4"/>
</dbReference>
<evidence type="ECO:0000256" key="4">
    <source>
        <dbReference type="ARBA" id="ARBA00038321"/>
    </source>
</evidence>
<organism evidence="6 7">
    <name type="scientific">Araneus ventricosus</name>
    <name type="common">Orbweaver spider</name>
    <name type="synonym">Epeira ventricosa</name>
    <dbReference type="NCBI Taxonomy" id="182803"/>
    <lineage>
        <taxon>Eukaryota</taxon>
        <taxon>Metazoa</taxon>
        <taxon>Ecdysozoa</taxon>
        <taxon>Arthropoda</taxon>
        <taxon>Chelicerata</taxon>
        <taxon>Arachnida</taxon>
        <taxon>Araneae</taxon>
        <taxon>Araneomorphae</taxon>
        <taxon>Entelegynae</taxon>
        <taxon>Araneoidea</taxon>
        <taxon>Araneidae</taxon>
        <taxon>Araneus</taxon>
    </lineage>
</organism>
<dbReference type="PROSITE" id="PS50294">
    <property type="entry name" value="WD_REPEATS_REGION"/>
    <property type="match status" value="1"/>
</dbReference>
<evidence type="ECO:0000313" key="7">
    <source>
        <dbReference type="Proteomes" id="UP000499080"/>
    </source>
</evidence>
<dbReference type="Gene3D" id="2.130.10.10">
    <property type="entry name" value="YVTN repeat-like/Quinoprotein amine dehydrogenase"/>
    <property type="match status" value="2"/>
</dbReference>
<sequence>MDVDSVTPTIVKRPLLSIQCDWDEALREKDGTAWISCKEYGKNSIHGKLTSVKSSENVLHTIQASDGFRVENVTTVSLCLSHEDPNCRCEFFAPNKIFSRIHQKSVVSLDVTAELGVSVCSENKLLIWNAATGTVLRNLEGHVWDVYHCSFFPSGIVVLSAGADMQTKIWAADTGQCPRTLTGHTEAVTDAAVVDRGKNIVTVSKDGSARLWDCGTASCLHVLTKENGNINCCAVAPVDIDVGVPENHPNEKEIGTEGKLLLLGSESGFLKGVGLQSHQQIFKHQCESAVNCCCFISSSSVAFGTQDGKVWLFDLRARQPVTIWEESTSPVLCLIPVKNGVFCGRGDGTCSYIAFLSDKCIQLTGPGFDPVYCMSYNGSSIYTGCRDGLIRKYDIKF</sequence>
<evidence type="ECO:0000256" key="2">
    <source>
        <dbReference type="ARBA" id="ARBA00022737"/>
    </source>
</evidence>
<dbReference type="PANTHER" id="PTHR19857:SF19">
    <property type="entry name" value="26S PROTEASOME REGULATORY SUBUNIT RPN14"/>
    <property type="match status" value="1"/>
</dbReference>
<dbReference type="PROSITE" id="PS50082">
    <property type="entry name" value="WD_REPEATS_2"/>
    <property type="match status" value="2"/>
</dbReference>
<proteinExistence type="inferred from homology"/>
<dbReference type="InterPro" id="IPR001680">
    <property type="entry name" value="WD40_rpt"/>
</dbReference>
<protein>
    <submittedName>
        <fullName evidence="6">Proteasomal ATPase-associated factor 1</fullName>
    </submittedName>
</protein>
<dbReference type="OrthoDB" id="27537at2759"/>
<comment type="similarity">
    <text evidence="4">Belongs to the WD repeat PAAF1/RPN14 family.</text>
</comment>
<feature type="repeat" description="WD" evidence="5">
    <location>
        <begin position="139"/>
        <end position="180"/>
    </location>
</feature>
<feature type="repeat" description="WD" evidence="5">
    <location>
        <begin position="181"/>
        <end position="222"/>
    </location>
</feature>
<dbReference type="Proteomes" id="UP000499080">
    <property type="component" value="Unassembled WGS sequence"/>
</dbReference>
<evidence type="ECO:0000256" key="1">
    <source>
        <dbReference type="ARBA" id="ARBA00022574"/>
    </source>
</evidence>
<keyword evidence="1 5" id="KW-0853">WD repeat</keyword>
<evidence type="ECO:0000256" key="5">
    <source>
        <dbReference type="PROSITE-ProRule" id="PRU00221"/>
    </source>
</evidence>
<comment type="caution">
    <text evidence="6">The sequence shown here is derived from an EMBL/GenBank/DDBJ whole genome shotgun (WGS) entry which is preliminary data.</text>
</comment>
<keyword evidence="3" id="KW-0647">Proteasome</keyword>
<dbReference type="AlphaFoldDB" id="A0A4Y2M2W6"/>
<keyword evidence="7" id="KW-1185">Reference proteome</keyword>
<dbReference type="EMBL" id="BGPR01006557">
    <property type="protein sequence ID" value="GBN20027.1"/>
    <property type="molecule type" value="Genomic_DNA"/>
</dbReference>
<dbReference type="SUPFAM" id="SSF50978">
    <property type="entry name" value="WD40 repeat-like"/>
    <property type="match status" value="1"/>
</dbReference>
<dbReference type="InterPro" id="IPR051179">
    <property type="entry name" value="WD_repeat_multifunction"/>
</dbReference>
<evidence type="ECO:0000256" key="3">
    <source>
        <dbReference type="ARBA" id="ARBA00022942"/>
    </source>
</evidence>
<reference evidence="6 7" key="1">
    <citation type="journal article" date="2019" name="Sci. Rep.">
        <title>Orb-weaving spider Araneus ventricosus genome elucidates the spidroin gene catalogue.</title>
        <authorList>
            <person name="Kono N."/>
            <person name="Nakamura H."/>
            <person name="Ohtoshi R."/>
            <person name="Moran D.A.P."/>
            <person name="Shinohara A."/>
            <person name="Yoshida Y."/>
            <person name="Fujiwara M."/>
            <person name="Mori M."/>
            <person name="Tomita M."/>
            <person name="Arakawa K."/>
        </authorList>
    </citation>
    <scope>NUCLEOTIDE SEQUENCE [LARGE SCALE GENOMIC DNA]</scope>
</reference>
<dbReference type="InterPro" id="IPR036322">
    <property type="entry name" value="WD40_repeat_dom_sf"/>
</dbReference>
<gene>
    <name evidence="6" type="primary">PAAF1_1</name>
    <name evidence="6" type="ORF">AVEN_15208_1</name>
</gene>